<evidence type="ECO:0000313" key="14">
    <source>
        <dbReference type="Proteomes" id="UP000028545"/>
    </source>
</evidence>
<dbReference type="InterPro" id="IPR048338">
    <property type="entry name" value="Mediator_Med16"/>
</dbReference>
<evidence type="ECO:0000256" key="2">
    <source>
        <dbReference type="ARBA" id="ARBA00006543"/>
    </source>
</evidence>
<keyword evidence="5 9" id="KW-0010">Activator</keyword>
<evidence type="ECO:0000256" key="5">
    <source>
        <dbReference type="ARBA" id="ARBA00023159"/>
    </source>
</evidence>
<evidence type="ECO:0000256" key="8">
    <source>
        <dbReference type="ARBA" id="ARBA00032015"/>
    </source>
</evidence>
<dbReference type="Proteomes" id="UP000028545">
    <property type="component" value="Unassembled WGS sequence"/>
</dbReference>
<dbReference type="AlphaFoldDB" id="A0A084GBD5"/>
<dbReference type="InterPro" id="IPR048339">
    <property type="entry name" value="Mediator_Med16_C"/>
</dbReference>
<comment type="subunit">
    <text evidence="9">Component of the Mediator complex.</text>
</comment>
<dbReference type="GeneID" id="27722764"/>
<keyword evidence="14" id="KW-1185">Reference proteome</keyword>
<sequence length="1006" mass="111636">MAMQTDTQPTSNRMPFLENPLPTVLPDVDDLFGGEGPVNLALSPPSKELRQRVDDLRRRGCCQTVAWSKAGIIASITPEGHFVEVRFVRCHPDDGSWDLSEATRCDLVTGSDSIPLVHLVWSSTSIPELAVLDAVGRLVLLTFSTTLNKPYMSRRWDGDPVDDLNAVVGCHWLGLISPSRPFNVLHGPAIKENNRYRYDTSFIHSFGPSHPSPSKSSLLCVTTNGQIRLFYSQNNNRIEETTTDIERIGSTDDMVTHASICAHKTFLYLALATASRQLKLVKLTLQWGHSQGDKHPAPGVPLNPSLVERHLASTSWHQYGPNDSPFDSAMTQISLLEILPSTLENDAQSWSPPLILTVRSYLPSADSPYQEVHSIVDRWQVLTDQPQSIHPAFSSLGGQKQSSTPDPQPTTRLQRGEPLTFNKVIVGIQTLQFGKVICISFSDGTLEYRDRLTLNEIYNEPNIERIMNLHQVGFTFPDPTPCLQLLLSPTNCSLVQVCPNGELKWKHLQYAQEDIGNSTQDRKVICNPVDFVSSNFQSAQYSPAIAALTVATGAAIYYMSSFDDVLAVARPFSQKKRFNYDFATDIVSMLKFSIDYSEDSHHDNLVRNTHLQMCLSIIGNLGFRGQYNPRSFGSKFATLALNARNIVILVTIASNTPQNLREKLSPLDEPEVVEALAGCAKWSIDLLSWLADSLFSLLDDSKFTALVREPSKFAAVSAYLQEKNDVALHLLLCSSTRGFLVAVCRRLQHLDALGNRVIGFWETQAQQGQADAKTSNLALHRAYQRMQQITSSSLVKAQDFEKLLTQLGNDIRSTYTGMLVVMVSKAAGQPPPQPGAAIPKQLDAMIKQAQMQCELAMLLGGTINPMFRKALMQFFGTHLSTFKATVDPAKLFFHDYSLLEVAADSPESLARKRSLALYVDMFRKVEISPGQAETHQHRQQQQQQANGGARTMGLVWSGQWRRCVRCASVMEDVSNPRHGFSYVLSQQRKCACGGSWGLLPKGGLVS</sequence>
<dbReference type="GO" id="GO:0045893">
    <property type="term" value="P:positive regulation of DNA-templated transcription"/>
    <property type="evidence" value="ECO:0007669"/>
    <property type="project" value="TreeGrafter"/>
</dbReference>
<evidence type="ECO:0000256" key="9">
    <source>
        <dbReference type="RuleBase" id="RU364149"/>
    </source>
</evidence>
<comment type="function">
    <text evidence="9">Component of the Mediator complex, a coactivator involved in the regulated transcription of nearly all RNA polymerase II-dependent genes. Mediator functions as a bridge to convey information from gene-specific regulatory proteins to the basal RNA polymerase II transcription machinery. Mediator is recruited to promoters by direct interactions with regulatory proteins and serves as a scaffold for the assembly of a functional preinitiation complex with RNA polymerase II and the general transcription factors.</text>
</comment>
<evidence type="ECO:0000256" key="4">
    <source>
        <dbReference type="ARBA" id="ARBA00023015"/>
    </source>
</evidence>
<feature type="domain" description="Mediator complex subunit 16 C-terminal" evidence="12">
    <location>
        <begin position="878"/>
        <end position="996"/>
    </location>
</feature>
<dbReference type="EMBL" id="JOWA01000088">
    <property type="protein sequence ID" value="KEZ44647.1"/>
    <property type="molecule type" value="Genomic_DNA"/>
</dbReference>
<dbReference type="PANTHER" id="PTHR13224:SF6">
    <property type="entry name" value="MEDIATOR OF RNA POLYMERASE II TRANSCRIPTION SUBUNIT 16"/>
    <property type="match status" value="1"/>
</dbReference>
<evidence type="ECO:0000256" key="6">
    <source>
        <dbReference type="ARBA" id="ARBA00023163"/>
    </source>
</evidence>
<accession>A0A084GBD5</accession>
<dbReference type="Pfam" id="PF11635">
    <property type="entry name" value="Med16_N"/>
    <property type="match status" value="1"/>
</dbReference>
<dbReference type="RefSeq" id="XP_016644446.1">
    <property type="nucleotide sequence ID" value="XM_016786440.1"/>
</dbReference>
<evidence type="ECO:0000313" key="13">
    <source>
        <dbReference type="EMBL" id="KEZ44647.1"/>
    </source>
</evidence>
<organism evidence="13 14">
    <name type="scientific">Pseudallescheria apiosperma</name>
    <name type="common">Scedosporium apiospermum</name>
    <dbReference type="NCBI Taxonomy" id="563466"/>
    <lineage>
        <taxon>Eukaryota</taxon>
        <taxon>Fungi</taxon>
        <taxon>Dikarya</taxon>
        <taxon>Ascomycota</taxon>
        <taxon>Pezizomycotina</taxon>
        <taxon>Sordariomycetes</taxon>
        <taxon>Hypocreomycetidae</taxon>
        <taxon>Microascales</taxon>
        <taxon>Microascaceae</taxon>
        <taxon>Scedosporium</taxon>
    </lineage>
</organism>
<proteinExistence type="inferred from homology"/>
<evidence type="ECO:0000256" key="7">
    <source>
        <dbReference type="ARBA" id="ARBA00023242"/>
    </source>
</evidence>
<feature type="region of interest" description="Disordered" evidence="10">
    <location>
        <begin position="390"/>
        <end position="415"/>
    </location>
</feature>
<feature type="region of interest" description="Disordered" evidence="10">
    <location>
        <begin position="929"/>
        <end position="948"/>
    </location>
</feature>
<name>A0A084GBD5_PSEDA</name>
<comment type="caution">
    <text evidence="13">The sequence shown here is derived from an EMBL/GenBank/DDBJ whole genome shotgun (WGS) entry which is preliminary data.</text>
</comment>
<dbReference type="KEGG" id="sapo:SAPIO_CDS3692"/>
<feature type="domain" description="Mediator complex subunit Med16 N-terminal" evidence="11">
    <location>
        <begin position="159"/>
        <end position="478"/>
    </location>
</feature>
<comment type="similarity">
    <text evidence="2 9">Belongs to the Mediator complex subunit 16 family.</text>
</comment>
<dbReference type="GO" id="GO:0016592">
    <property type="term" value="C:mediator complex"/>
    <property type="evidence" value="ECO:0007669"/>
    <property type="project" value="InterPro"/>
</dbReference>
<dbReference type="PANTHER" id="PTHR13224">
    <property type="entry name" value="THYROID HORMONE RECEPTOR-ASSOCIATED PROTEIN-RELATED"/>
    <property type="match status" value="1"/>
</dbReference>
<protein>
    <recommendedName>
        <fullName evidence="3 9">Mediator of RNA polymerase II transcription subunit 16</fullName>
    </recommendedName>
    <alternativeName>
        <fullName evidence="8 9">Mediator complex subunit 16</fullName>
    </alternativeName>
</protein>
<dbReference type="HOGENOM" id="CLU_007624_1_0_1"/>
<dbReference type="OrthoDB" id="4139168at2759"/>
<evidence type="ECO:0000259" key="11">
    <source>
        <dbReference type="Pfam" id="PF11635"/>
    </source>
</evidence>
<reference evidence="13 14" key="1">
    <citation type="journal article" date="2014" name="Genome Announc.">
        <title>Draft genome sequence of the pathogenic fungus Scedosporium apiospermum.</title>
        <authorList>
            <person name="Vandeputte P."/>
            <person name="Ghamrawi S."/>
            <person name="Rechenmann M."/>
            <person name="Iltis A."/>
            <person name="Giraud S."/>
            <person name="Fleury M."/>
            <person name="Thornton C."/>
            <person name="Delhaes L."/>
            <person name="Meyer W."/>
            <person name="Papon N."/>
            <person name="Bouchara J.P."/>
        </authorList>
    </citation>
    <scope>NUCLEOTIDE SEQUENCE [LARGE SCALE GENOMIC DNA]</scope>
    <source>
        <strain evidence="13 14">IHEM 14462</strain>
    </source>
</reference>
<dbReference type="OMA" id="FDTTWLG"/>
<dbReference type="Pfam" id="PF20719">
    <property type="entry name" value="Med16_C"/>
    <property type="match status" value="1"/>
</dbReference>
<gene>
    <name evidence="9" type="primary">MED16</name>
    <name evidence="13" type="ORF">SAPIO_CDS3692</name>
</gene>
<dbReference type="VEuPathDB" id="FungiDB:SAPIO_CDS3692"/>
<keyword evidence="6 9" id="KW-0804">Transcription</keyword>
<feature type="compositionally biased region" description="Polar residues" evidence="10">
    <location>
        <begin position="396"/>
        <end position="413"/>
    </location>
</feature>
<evidence type="ECO:0000256" key="1">
    <source>
        <dbReference type="ARBA" id="ARBA00004123"/>
    </source>
</evidence>
<evidence type="ECO:0000256" key="3">
    <source>
        <dbReference type="ARBA" id="ARBA00019614"/>
    </source>
</evidence>
<dbReference type="InterPro" id="IPR021665">
    <property type="entry name" value="Mediator_Med16_N"/>
</dbReference>
<keyword evidence="4 9" id="KW-0805">Transcription regulation</keyword>
<comment type="subcellular location">
    <subcellularLocation>
        <location evidence="1 9">Nucleus</location>
    </subcellularLocation>
</comment>
<evidence type="ECO:0000259" key="12">
    <source>
        <dbReference type="Pfam" id="PF20719"/>
    </source>
</evidence>
<keyword evidence="7 9" id="KW-0539">Nucleus</keyword>
<evidence type="ECO:0000256" key="10">
    <source>
        <dbReference type="SAM" id="MobiDB-lite"/>
    </source>
</evidence>